<organism evidence="2 3">
    <name type="scientific">Bacillus bruguierae</name>
    <dbReference type="NCBI Taxonomy" id="3127667"/>
    <lineage>
        <taxon>Bacteria</taxon>
        <taxon>Bacillati</taxon>
        <taxon>Bacillota</taxon>
        <taxon>Bacilli</taxon>
        <taxon>Bacillales</taxon>
        <taxon>Bacillaceae</taxon>
        <taxon>Bacillus</taxon>
    </lineage>
</organism>
<evidence type="ECO:0000313" key="3">
    <source>
        <dbReference type="Proteomes" id="UP001372526"/>
    </source>
</evidence>
<dbReference type="EMBL" id="JBAWSX010000004">
    <property type="protein sequence ID" value="MEI4801562.1"/>
    <property type="molecule type" value="Genomic_DNA"/>
</dbReference>
<accession>A0ABU8FFV9</accession>
<dbReference type="Pfam" id="PF08244">
    <property type="entry name" value="Glyco_hydro_32C"/>
    <property type="match status" value="1"/>
</dbReference>
<reference evidence="2 3" key="1">
    <citation type="submission" date="2024-01" db="EMBL/GenBank/DDBJ databases">
        <title>Seven novel Bacillus-like species.</title>
        <authorList>
            <person name="Liu G."/>
        </authorList>
    </citation>
    <scope>NUCLEOTIDE SEQUENCE [LARGE SCALE GENOMIC DNA]</scope>
    <source>
        <strain evidence="2 3">FJAT-51639</strain>
    </source>
</reference>
<name>A0ABU8FFV9_9BACI</name>
<dbReference type="Proteomes" id="UP001372526">
    <property type="component" value="Unassembled WGS sequence"/>
</dbReference>
<proteinExistence type="predicted"/>
<dbReference type="InterPro" id="IPR013189">
    <property type="entry name" value="Glyco_hydro_32_C"/>
</dbReference>
<sequence length="31" mass="3666">MHNDREQVCTSRIFPRTDSTEIYFFAEEGSV</sequence>
<gene>
    <name evidence="2" type="ORF">WAZ07_09515</name>
</gene>
<dbReference type="Gene3D" id="2.60.120.560">
    <property type="entry name" value="Exo-inulinase, domain 1"/>
    <property type="match status" value="1"/>
</dbReference>
<feature type="domain" description="Glycosyl hydrolase family 32 C-terminal" evidence="1">
    <location>
        <begin position="3"/>
        <end position="30"/>
    </location>
</feature>
<comment type="caution">
    <text evidence="2">The sequence shown here is derived from an EMBL/GenBank/DDBJ whole genome shotgun (WGS) entry which is preliminary data.</text>
</comment>
<dbReference type="RefSeq" id="WP_336472370.1">
    <property type="nucleotide sequence ID" value="NZ_JBAWSX010000004.1"/>
</dbReference>
<keyword evidence="3" id="KW-1185">Reference proteome</keyword>
<evidence type="ECO:0000313" key="2">
    <source>
        <dbReference type="EMBL" id="MEI4801562.1"/>
    </source>
</evidence>
<evidence type="ECO:0000259" key="1">
    <source>
        <dbReference type="Pfam" id="PF08244"/>
    </source>
</evidence>
<protein>
    <submittedName>
        <fullName evidence="2">GH32 C-terminal domain-containing protein</fullName>
    </submittedName>
</protein>